<gene>
    <name evidence="3" type="primary">LOC113518098</name>
</gene>
<name>A0A6J1WSL8_GALME</name>
<dbReference type="FunCoup" id="A0A6J1WSL8">
    <property type="interactions" value="682"/>
</dbReference>
<dbReference type="InParanoid" id="A0A6J1WSL8"/>
<dbReference type="KEGG" id="gmw:113518098"/>
<dbReference type="InterPro" id="IPR038511">
    <property type="entry name" value="TAP42/TAP46-like_sf"/>
</dbReference>
<accession>A0A6J1WSL8</accession>
<dbReference type="GO" id="GO:0005829">
    <property type="term" value="C:cytosol"/>
    <property type="evidence" value="ECO:0007669"/>
    <property type="project" value="TreeGrafter"/>
</dbReference>
<dbReference type="GO" id="GO:0051721">
    <property type="term" value="F:protein phosphatase 2A binding"/>
    <property type="evidence" value="ECO:0007669"/>
    <property type="project" value="TreeGrafter"/>
</dbReference>
<dbReference type="PANTHER" id="PTHR10933">
    <property type="entry name" value="IMMUNOGLOBULIN-BINDING PROTEIN 1"/>
    <property type="match status" value="1"/>
</dbReference>
<dbReference type="PANTHER" id="PTHR10933:SF9">
    <property type="entry name" value="IMMUNOGLOBULIN-BINDING PROTEIN 1"/>
    <property type="match status" value="1"/>
</dbReference>
<reference evidence="3" key="1">
    <citation type="submission" date="2025-08" db="UniProtKB">
        <authorList>
            <consortium name="RefSeq"/>
        </authorList>
    </citation>
    <scope>IDENTIFICATION</scope>
    <source>
        <tissue evidence="3">Whole larvae</tissue>
    </source>
</reference>
<feature type="region of interest" description="Disordered" evidence="1">
    <location>
        <begin position="279"/>
        <end position="344"/>
    </location>
</feature>
<dbReference type="GO" id="GO:0009966">
    <property type="term" value="P:regulation of signal transduction"/>
    <property type="evidence" value="ECO:0007669"/>
    <property type="project" value="InterPro"/>
</dbReference>
<keyword evidence="2" id="KW-1185">Reference proteome</keyword>
<feature type="compositionally biased region" description="Basic and acidic residues" evidence="1">
    <location>
        <begin position="319"/>
        <end position="335"/>
    </location>
</feature>
<dbReference type="GO" id="GO:0035303">
    <property type="term" value="P:regulation of dephosphorylation"/>
    <property type="evidence" value="ECO:0007669"/>
    <property type="project" value="TreeGrafter"/>
</dbReference>
<dbReference type="GeneID" id="113518098"/>
<organism evidence="2 3">
    <name type="scientific">Galleria mellonella</name>
    <name type="common">Greater wax moth</name>
    <dbReference type="NCBI Taxonomy" id="7137"/>
    <lineage>
        <taxon>Eukaryota</taxon>
        <taxon>Metazoa</taxon>
        <taxon>Ecdysozoa</taxon>
        <taxon>Arthropoda</taxon>
        <taxon>Hexapoda</taxon>
        <taxon>Insecta</taxon>
        <taxon>Pterygota</taxon>
        <taxon>Neoptera</taxon>
        <taxon>Endopterygota</taxon>
        <taxon>Lepidoptera</taxon>
        <taxon>Glossata</taxon>
        <taxon>Ditrysia</taxon>
        <taxon>Pyraloidea</taxon>
        <taxon>Pyralidae</taxon>
        <taxon>Galleriinae</taxon>
        <taxon>Galleria</taxon>
    </lineage>
</organism>
<dbReference type="RefSeq" id="XP_026758666.2">
    <property type="nucleotide sequence ID" value="XM_026902865.3"/>
</dbReference>
<evidence type="ECO:0000256" key="1">
    <source>
        <dbReference type="SAM" id="MobiDB-lite"/>
    </source>
</evidence>
<dbReference type="InterPro" id="IPR007304">
    <property type="entry name" value="TAP46-like"/>
</dbReference>
<feature type="compositionally biased region" description="Polar residues" evidence="1">
    <location>
        <begin position="284"/>
        <end position="297"/>
    </location>
</feature>
<dbReference type="AlphaFoldDB" id="A0A6J1WSL8"/>
<dbReference type="Pfam" id="PF04177">
    <property type="entry name" value="TAP42"/>
    <property type="match status" value="1"/>
</dbReference>
<dbReference type="Gene3D" id="1.25.40.540">
    <property type="entry name" value="TAP42-like family"/>
    <property type="match status" value="1"/>
</dbReference>
<dbReference type="Proteomes" id="UP001652740">
    <property type="component" value="Unplaced"/>
</dbReference>
<evidence type="ECO:0000313" key="2">
    <source>
        <dbReference type="Proteomes" id="UP001652740"/>
    </source>
</evidence>
<evidence type="ECO:0000313" key="3">
    <source>
        <dbReference type="RefSeq" id="XP_026758666.2"/>
    </source>
</evidence>
<protein>
    <submittedName>
        <fullName evidence="3">Immunoglobulin-binding protein 1b</fullName>
    </submittedName>
</protein>
<proteinExistence type="predicted"/>
<sequence length="344" mass="39225">MAQNEAGQCTDEEPLKQVFDNAMKLYDTIENGNEATNSDPVQMSIKAAISKFEKATNLVSMLGLFSRNESLEELPTETLQYLLLPALLGTLNLKLCGQPRKDIINVAEIYFRDFLQRCKDYGVTDVEVPQISDNSQGTVSRPQSEQAKIANMVLSREAKIKRYKEQKELKDKLSTLSKSMSSPNVDDETKREYFTTLLLNYVNQALDELSSIEQEKPILEYMAKHAGEPKPMKDKPRAPPLKPVIITRDAIQKAVYGAGYPSLPTMTVEEFYDQRVRDGVFPGNGTNIPHTTIQNAENDPDEAEKIQKEHLEDDDDPEELQRKRNMDEYKDDHRRGWGNRYNRS</sequence>